<evidence type="ECO:0000313" key="2">
    <source>
        <dbReference type="EMBL" id="KAA0201199.1"/>
    </source>
</evidence>
<reference evidence="2" key="2">
    <citation type="journal article" date="2018" name="Environ. Sci. Technol.">
        <title>The Toxicogenome of Hyalella azteca: A Model for Sediment Ecotoxicology and Evolutionary Toxicology.</title>
        <authorList>
            <person name="Poynton H.C."/>
            <person name="Hasenbein S."/>
            <person name="Benoit J.B."/>
            <person name="Sepulveda M.S."/>
            <person name="Poelchau M.F."/>
            <person name="Hughes D.S.T."/>
            <person name="Murali S.C."/>
            <person name="Chen S."/>
            <person name="Glastad K.M."/>
            <person name="Goodisman M.A.D."/>
            <person name="Werren J.H."/>
            <person name="Vineis J.H."/>
            <person name="Bowen J.L."/>
            <person name="Friedrich M."/>
            <person name="Jones J."/>
            <person name="Robertson H.M."/>
            <person name="Feyereisen R."/>
            <person name="Mechler-Hickson A."/>
            <person name="Mathers N."/>
            <person name="Lee C.E."/>
            <person name="Colbourne J.K."/>
            <person name="Biales A."/>
            <person name="Johnston J.S."/>
            <person name="Wellborn G.A."/>
            <person name="Rosendale A.J."/>
            <person name="Cridge A.G."/>
            <person name="Munoz-Torres M.C."/>
            <person name="Bain P.A."/>
            <person name="Manny A.R."/>
            <person name="Major K.M."/>
            <person name="Lambert F.N."/>
            <person name="Vulpe C.D."/>
            <person name="Tuck P."/>
            <person name="Blalock B.J."/>
            <person name="Lin Y.Y."/>
            <person name="Smith M.E."/>
            <person name="Ochoa-Acuna H."/>
            <person name="Chen M.M."/>
            <person name="Childers C.P."/>
            <person name="Qu J."/>
            <person name="Dugan S."/>
            <person name="Lee S.L."/>
            <person name="Chao H."/>
            <person name="Dinh H."/>
            <person name="Han Y."/>
            <person name="Doddapaneni H."/>
            <person name="Worley K.C."/>
            <person name="Muzny D.M."/>
            <person name="Gibbs R.A."/>
            <person name="Richards S."/>
        </authorList>
    </citation>
    <scope>NUCLEOTIDE SEQUENCE</scope>
    <source>
        <strain evidence="2">HAZT.00-mixed</strain>
        <tissue evidence="2">Whole organism</tissue>
    </source>
</reference>
<reference evidence="2" key="3">
    <citation type="submission" date="2019-06" db="EMBL/GenBank/DDBJ databases">
        <authorList>
            <person name="Poynton C."/>
            <person name="Hasenbein S."/>
            <person name="Benoit J.B."/>
            <person name="Sepulveda M.S."/>
            <person name="Poelchau M.F."/>
            <person name="Murali S.C."/>
            <person name="Chen S."/>
            <person name="Glastad K.M."/>
            <person name="Werren J.H."/>
            <person name="Vineis J.H."/>
            <person name="Bowen J.L."/>
            <person name="Friedrich M."/>
            <person name="Jones J."/>
            <person name="Robertson H.M."/>
            <person name="Feyereisen R."/>
            <person name="Mechler-Hickson A."/>
            <person name="Mathers N."/>
            <person name="Lee C.E."/>
            <person name="Colbourne J.K."/>
            <person name="Biales A."/>
            <person name="Johnston J.S."/>
            <person name="Wellborn G.A."/>
            <person name="Rosendale A.J."/>
            <person name="Cridge A.G."/>
            <person name="Munoz-Torres M.C."/>
            <person name="Bain P.A."/>
            <person name="Manny A.R."/>
            <person name="Major K.M."/>
            <person name="Lambert F.N."/>
            <person name="Vulpe C.D."/>
            <person name="Tuck P."/>
            <person name="Blalock B.J."/>
            <person name="Lin Y.-Y."/>
            <person name="Smith M.E."/>
            <person name="Ochoa-Acuna H."/>
            <person name="Chen M.-J.M."/>
            <person name="Childers C.P."/>
            <person name="Qu J."/>
            <person name="Dugan S."/>
            <person name="Lee S.L."/>
            <person name="Chao H."/>
            <person name="Dinh H."/>
            <person name="Han Y."/>
            <person name="Doddapaneni H."/>
            <person name="Worley K.C."/>
            <person name="Muzny D.M."/>
            <person name="Gibbs R.A."/>
            <person name="Richards S."/>
        </authorList>
    </citation>
    <scope>NUCLEOTIDE SEQUENCE</scope>
    <source>
        <strain evidence="2">HAZT.00-mixed</strain>
        <tissue evidence="2">Whole organism</tissue>
    </source>
</reference>
<name>A0A6A0H646_HYAAZ</name>
<feature type="region of interest" description="Disordered" evidence="1">
    <location>
        <begin position="640"/>
        <end position="659"/>
    </location>
</feature>
<feature type="compositionally biased region" description="Basic and acidic residues" evidence="1">
    <location>
        <begin position="395"/>
        <end position="408"/>
    </location>
</feature>
<evidence type="ECO:0008006" key="3">
    <source>
        <dbReference type="Google" id="ProtNLM"/>
    </source>
</evidence>
<evidence type="ECO:0000256" key="1">
    <source>
        <dbReference type="SAM" id="MobiDB-lite"/>
    </source>
</evidence>
<feature type="compositionally biased region" description="Basic and acidic residues" evidence="1">
    <location>
        <begin position="415"/>
        <end position="428"/>
    </location>
</feature>
<dbReference type="PANTHER" id="PTHR12484">
    <property type="entry name" value="B-LYMPHOCYTE ANTIGEN-RELATED"/>
    <property type="match status" value="1"/>
</dbReference>
<organism evidence="2">
    <name type="scientific">Hyalella azteca</name>
    <name type="common">Amphipod</name>
    <dbReference type="NCBI Taxonomy" id="294128"/>
    <lineage>
        <taxon>Eukaryota</taxon>
        <taxon>Metazoa</taxon>
        <taxon>Ecdysozoa</taxon>
        <taxon>Arthropoda</taxon>
        <taxon>Crustacea</taxon>
        <taxon>Multicrustacea</taxon>
        <taxon>Malacostraca</taxon>
        <taxon>Eumalacostraca</taxon>
        <taxon>Peracarida</taxon>
        <taxon>Amphipoda</taxon>
        <taxon>Senticaudata</taxon>
        <taxon>Talitrida</taxon>
        <taxon>Talitroidea</taxon>
        <taxon>Hyalellidae</taxon>
        <taxon>Hyalella</taxon>
    </lineage>
</organism>
<feature type="region of interest" description="Disordered" evidence="1">
    <location>
        <begin position="477"/>
        <end position="628"/>
    </location>
</feature>
<feature type="region of interest" description="Disordered" evidence="1">
    <location>
        <begin position="287"/>
        <end position="351"/>
    </location>
</feature>
<gene>
    <name evidence="2" type="ORF">HAZT_HAZT007539</name>
</gene>
<feature type="compositionally biased region" description="Pro residues" evidence="1">
    <location>
        <begin position="526"/>
        <end position="584"/>
    </location>
</feature>
<proteinExistence type="predicted"/>
<comment type="caution">
    <text evidence="2">The sequence shown here is derived from an EMBL/GenBank/DDBJ whole genome shotgun (WGS) entry which is preliminary data.</text>
</comment>
<dbReference type="Proteomes" id="UP000711488">
    <property type="component" value="Unassembled WGS sequence"/>
</dbReference>
<dbReference type="OrthoDB" id="1918237at2759"/>
<feature type="compositionally biased region" description="Pro residues" evidence="1">
    <location>
        <begin position="591"/>
        <end position="618"/>
    </location>
</feature>
<feature type="compositionally biased region" description="Basic and acidic residues" evidence="1">
    <location>
        <begin position="307"/>
        <end position="341"/>
    </location>
</feature>
<feature type="region of interest" description="Disordered" evidence="1">
    <location>
        <begin position="395"/>
        <end position="428"/>
    </location>
</feature>
<dbReference type="InterPro" id="IPR056852">
    <property type="entry name" value="AK17A/B"/>
</dbReference>
<dbReference type="PANTHER" id="PTHR12484:SF4">
    <property type="entry name" value="A-KINASE ANCHOR PROTEIN 17A"/>
    <property type="match status" value="1"/>
</dbReference>
<accession>A0A6A0H646</accession>
<dbReference type="EMBL" id="JQDR03005782">
    <property type="protein sequence ID" value="KAA0201199.1"/>
    <property type="molecule type" value="Genomic_DNA"/>
</dbReference>
<dbReference type="Pfam" id="PF25015">
    <property type="entry name" value="RBD_AKAP-17A"/>
    <property type="match status" value="1"/>
</dbReference>
<dbReference type="AlphaFoldDB" id="A0A6A0H646"/>
<reference evidence="2" key="1">
    <citation type="submission" date="2014-08" db="EMBL/GenBank/DDBJ databases">
        <authorList>
            <person name="Murali S."/>
            <person name="Richards S."/>
            <person name="Bandaranaike D."/>
            <person name="Bellair M."/>
            <person name="Blankenburg K."/>
            <person name="Chao H."/>
            <person name="Dinh H."/>
            <person name="Doddapaneni H."/>
            <person name="Dugan-Rocha S."/>
            <person name="Elkadiri S."/>
            <person name="Gnanaolivu R."/>
            <person name="Hughes D."/>
            <person name="Lee S."/>
            <person name="Li M."/>
            <person name="Ming W."/>
            <person name="Munidasa M."/>
            <person name="Muniz J."/>
            <person name="Nguyen L."/>
            <person name="Osuji N."/>
            <person name="Pu L.-L."/>
            <person name="Puazo M."/>
            <person name="Skinner E."/>
            <person name="Qu C."/>
            <person name="Quiroz J."/>
            <person name="Raj R."/>
            <person name="Weissenberger G."/>
            <person name="Xin Y."/>
            <person name="Zou X."/>
            <person name="Han Y."/>
            <person name="Worley K."/>
            <person name="Muzny D."/>
            <person name="Gibbs R."/>
        </authorList>
    </citation>
    <scope>NUCLEOTIDE SEQUENCE</scope>
    <source>
        <strain evidence="2">HAZT.00-mixed</strain>
        <tissue evidence="2">Whole organism</tissue>
    </source>
</reference>
<protein>
    <recommendedName>
        <fullName evidence="3">RRM domain-containing protein</fullName>
    </recommendedName>
</protein>
<feature type="compositionally biased region" description="Low complexity" evidence="1">
    <location>
        <begin position="477"/>
        <end position="494"/>
    </location>
</feature>
<sequence length="697" mass="78182">MEALSNVQVCEDRSDCVELLQSAGLYLKPHARISITVTLPKLKTGQSISNMEIMEKLRLAIKPIKFSSIKVTKSSLEFVRFDAEINNKSNVESVIRKIDLKGIKLSGFTDLLKIRAAEGKVPFPTRHDWDSFFRDAKHMNEMKAGERPDTLVFRGLPIRWFSQFAGPASNRPSDQLMLRIMSQFGEVRYIDIPTNDPLRSKMSATVSGLTAASLSHKDILFTCFVQFREYIGFAKCMHEFQGKKLVYVEDDKAWSCNIEVDFDRTKHLTDYSIKKRKEERERLQALDKEKEEKLRKQKQQELAVQQQERDRENAMLQAHHEKKELKKKEKAERREKREQMRRSKKMKQLDSGEDVNLALKIASEERKLLMAQRRLESIRLLDELFDRIRVVRQRGDVSKKKEDATPEKKGKKSHERQEAKRMADQEQQLRDKLVTSLKQRQEAVIGHHQRHLTKAQMGQFRLSSVVPKDAIDTLSSISSRSIDGRSDSSQSSSDSDTEDKAEVNQTNQAVMSGPPPMGPGLMGPVPGMPPPGPMPGPPGFMPNWGPPPHMQMPPQPFPPQGPPPTDGQPPNYPSFYQPFPPNGPPIGEGGGPPPGPMCGPEGPPPNFGMPFFDGPPPEAGLARGGNDRDLVVGRGLRDLDQGLVQDPGSGVDLADDRAAGPVADPDLAALKVGSPNLDHARRAVKTNPKRMTLNLHQ</sequence>